<dbReference type="OrthoDB" id="10540101at2759"/>
<protein>
    <submittedName>
        <fullName evidence="1">Uncharacterized protein</fullName>
    </submittedName>
</protein>
<dbReference type="EMBL" id="BMAO01016284">
    <property type="protein sequence ID" value="GFR07466.1"/>
    <property type="molecule type" value="Genomic_DNA"/>
</dbReference>
<evidence type="ECO:0000313" key="1">
    <source>
        <dbReference type="EMBL" id="GFR07466.1"/>
    </source>
</evidence>
<organism evidence="1 2">
    <name type="scientific">Trichonephila clavata</name>
    <name type="common">Joro spider</name>
    <name type="synonym">Nephila clavata</name>
    <dbReference type="NCBI Taxonomy" id="2740835"/>
    <lineage>
        <taxon>Eukaryota</taxon>
        <taxon>Metazoa</taxon>
        <taxon>Ecdysozoa</taxon>
        <taxon>Arthropoda</taxon>
        <taxon>Chelicerata</taxon>
        <taxon>Arachnida</taxon>
        <taxon>Araneae</taxon>
        <taxon>Araneomorphae</taxon>
        <taxon>Entelegynae</taxon>
        <taxon>Araneoidea</taxon>
        <taxon>Nephilidae</taxon>
        <taxon>Trichonephila</taxon>
    </lineage>
</organism>
<accession>A0A8X6LE41</accession>
<dbReference type="AlphaFoldDB" id="A0A8X6LE41"/>
<evidence type="ECO:0000313" key="2">
    <source>
        <dbReference type="Proteomes" id="UP000887116"/>
    </source>
</evidence>
<keyword evidence="2" id="KW-1185">Reference proteome</keyword>
<dbReference type="Proteomes" id="UP000887116">
    <property type="component" value="Unassembled WGS sequence"/>
</dbReference>
<comment type="caution">
    <text evidence="1">The sequence shown here is derived from an EMBL/GenBank/DDBJ whole genome shotgun (WGS) entry which is preliminary data.</text>
</comment>
<gene>
    <name evidence="1" type="ORF">TNCT_459511</name>
</gene>
<proteinExistence type="predicted"/>
<sequence length="78" mass="8905">MVCCYKQFGVLSKWTLEFHYASQCRRKLNMEITLKLERVKLPNASNPSAQNIFQQISNETGAAITWEAGCKTVPLRRG</sequence>
<reference evidence="1" key="1">
    <citation type="submission" date="2020-07" db="EMBL/GenBank/DDBJ databases">
        <title>Multicomponent nature underlies the extraordinary mechanical properties of spider dragline silk.</title>
        <authorList>
            <person name="Kono N."/>
            <person name="Nakamura H."/>
            <person name="Mori M."/>
            <person name="Yoshida Y."/>
            <person name="Ohtoshi R."/>
            <person name="Malay A.D."/>
            <person name="Moran D.A.P."/>
            <person name="Tomita M."/>
            <person name="Numata K."/>
            <person name="Arakawa K."/>
        </authorList>
    </citation>
    <scope>NUCLEOTIDE SEQUENCE</scope>
</reference>
<name>A0A8X6LE41_TRICU</name>